<keyword evidence="14" id="KW-1185">Reference proteome</keyword>
<dbReference type="GO" id="GO:0009830">
    <property type="term" value="P:cell wall modification involved in abscission"/>
    <property type="evidence" value="ECO:0007669"/>
    <property type="project" value="UniProtKB-ARBA"/>
</dbReference>
<dbReference type="InterPro" id="IPR000743">
    <property type="entry name" value="Glyco_hydro_28"/>
</dbReference>
<dbReference type="EC" id="3.2.1.15" evidence="3"/>
<comment type="catalytic activity">
    <reaction evidence="10">
        <text>(1,4-alpha-D-galacturonosyl)n+m + H2O = (1,4-alpha-D-galacturonosyl)n + (1,4-alpha-D-galacturonosyl)m.</text>
        <dbReference type="EC" id="3.2.1.15"/>
    </reaction>
</comment>
<organism evidence="14 15">
    <name type="scientific">Cucurbita maxima</name>
    <name type="common">Pumpkin</name>
    <name type="synonym">Winter squash</name>
    <dbReference type="NCBI Taxonomy" id="3661"/>
    <lineage>
        <taxon>Eukaryota</taxon>
        <taxon>Viridiplantae</taxon>
        <taxon>Streptophyta</taxon>
        <taxon>Embryophyta</taxon>
        <taxon>Tracheophyta</taxon>
        <taxon>Spermatophyta</taxon>
        <taxon>Magnoliopsida</taxon>
        <taxon>eudicotyledons</taxon>
        <taxon>Gunneridae</taxon>
        <taxon>Pentapetalae</taxon>
        <taxon>rosids</taxon>
        <taxon>fabids</taxon>
        <taxon>Cucurbitales</taxon>
        <taxon>Cucurbitaceae</taxon>
        <taxon>Cucurbiteae</taxon>
        <taxon>Cucurbita</taxon>
    </lineage>
</organism>
<proteinExistence type="inferred from homology"/>
<dbReference type="InterPro" id="IPR012334">
    <property type="entry name" value="Pectin_lyas_fold"/>
</dbReference>
<keyword evidence="6" id="KW-0732">Signal</keyword>
<accession>A0A6J1JXJ9</accession>
<keyword evidence="5" id="KW-0964">Secreted</keyword>
<evidence type="ECO:0000256" key="3">
    <source>
        <dbReference type="ARBA" id="ARBA00012736"/>
    </source>
</evidence>
<evidence type="ECO:0000256" key="12">
    <source>
        <dbReference type="RuleBase" id="RU361169"/>
    </source>
</evidence>
<evidence type="ECO:0000256" key="7">
    <source>
        <dbReference type="ARBA" id="ARBA00022801"/>
    </source>
</evidence>
<dbReference type="KEGG" id="cmax:111488393"/>
<evidence type="ECO:0000256" key="8">
    <source>
        <dbReference type="ARBA" id="ARBA00023295"/>
    </source>
</evidence>
<evidence type="ECO:0000313" key="15">
    <source>
        <dbReference type="RefSeq" id="XP_022991888.1"/>
    </source>
</evidence>
<feature type="active site" evidence="11">
    <location>
        <position position="303"/>
    </location>
</feature>
<dbReference type="GO" id="GO:0005975">
    <property type="term" value="P:carbohydrate metabolic process"/>
    <property type="evidence" value="ECO:0007669"/>
    <property type="project" value="InterPro"/>
</dbReference>
<dbReference type="PROSITE" id="PS00502">
    <property type="entry name" value="POLYGALACTURONASE"/>
    <property type="match status" value="1"/>
</dbReference>
<evidence type="ECO:0000256" key="5">
    <source>
        <dbReference type="ARBA" id="ARBA00022525"/>
    </source>
</evidence>
<gene>
    <name evidence="15" type="primary">LOC111488393</name>
</gene>
<dbReference type="Proteomes" id="UP000504608">
    <property type="component" value="Unplaced"/>
</dbReference>
<name>A0A6J1JXJ9_CUCMA</name>
<evidence type="ECO:0000256" key="4">
    <source>
        <dbReference type="ARBA" id="ARBA00022512"/>
    </source>
</evidence>
<evidence type="ECO:0000256" key="1">
    <source>
        <dbReference type="ARBA" id="ARBA00004191"/>
    </source>
</evidence>
<keyword evidence="8 12" id="KW-0326">Glycosidase</keyword>
<evidence type="ECO:0000256" key="2">
    <source>
        <dbReference type="ARBA" id="ARBA00008834"/>
    </source>
</evidence>
<dbReference type="InterPro" id="IPR011050">
    <property type="entry name" value="Pectin_lyase_fold/virulence"/>
</dbReference>
<evidence type="ECO:0000256" key="10">
    <source>
        <dbReference type="ARBA" id="ARBA00034074"/>
    </source>
</evidence>
<feature type="region of interest" description="Disordered" evidence="13">
    <location>
        <begin position="433"/>
        <end position="461"/>
    </location>
</feature>
<evidence type="ECO:0000256" key="13">
    <source>
        <dbReference type="SAM" id="MobiDB-lite"/>
    </source>
</evidence>
<dbReference type="AlphaFoldDB" id="A0A6J1JXJ9"/>
<dbReference type="OrthoDB" id="187139at2759"/>
<reference evidence="15" key="1">
    <citation type="submission" date="2025-08" db="UniProtKB">
        <authorList>
            <consortium name="RefSeq"/>
        </authorList>
    </citation>
    <scope>IDENTIFICATION</scope>
    <source>
        <tissue evidence="15">Young leaves</tissue>
    </source>
</reference>
<keyword evidence="4" id="KW-0134">Cell wall</keyword>
<evidence type="ECO:0000313" key="14">
    <source>
        <dbReference type="Proteomes" id="UP000504608"/>
    </source>
</evidence>
<dbReference type="Pfam" id="PF00295">
    <property type="entry name" value="Glyco_hydro_28"/>
    <property type="match status" value="1"/>
</dbReference>
<dbReference type="FunFam" id="2.160.20.10:FF:000028">
    <property type="entry name" value="Polygalacturonase QRT2"/>
    <property type="match status" value="1"/>
</dbReference>
<dbReference type="PANTHER" id="PTHR31375">
    <property type="match status" value="1"/>
</dbReference>
<dbReference type="GO" id="GO:0004650">
    <property type="term" value="F:polygalacturonase activity"/>
    <property type="evidence" value="ECO:0007669"/>
    <property type="project" value="UniProtKB-EC"/>
</dbReference>
<dbReference type="Gene3D" id="2.160.20.10">
    <property type="entry name" value="Single-stranded right-handed beta-helix, Pectin lyase-like"/>
    <property type="match status" value="1"/>
</dbReference>
<dbReference type="GO" id="GO:0009901">
    <property type="term" value="P:anther dehiscence"/>
    <property type="evidence" value="ECO:0007669"/>
    <property type="project" value="UniProtKB-ARBA"/>
</dbReference>
<dbReference type="GeneID" id="111488393"/>
<evidence type="ECO:0000256" key="9">
    <source>
        <dbReference type="ARBA" id="ARBA00023316"/>
    </source>
</evidence>
<dbReference type="GO" id="GO:0010047">
    <property type="term" value="P:fruit dehiscence"/>
    <property type="evidence" value="ECO:0007669"/>
    <property type="project" value="UniProtKB-ARBA"/>
</dbReference>
<comment type="similarity">
    <text evidence="2 12">Belongs to the glycosyl hydrolase 28 family.</text>
</comment>
<keyword evidence="9" id="KW-0961">Cell wall biogenesis/degradation</keyword>
<protein>
    <recommendedName>
        <fullName evidence="3">endo-polygalacturonase</fullName>
        <ecNumber evidence="3">3.2.1.15</ecNumber>
    </recommendedName>
</protein>
<evidence type="ECO:0000256" key="6">
    <source>
        <dbReference type="ARBA" id="ARBA00022729"/>
    </source>
</evidence>
<dbReference type="RefSeq" id="XP_022991888.1">
    <property type="nucleotide sequence ID" value="XM_023136120.1"/>
</dbReference>
<sequence length="461" mass="50967">MCRGLLGCRCRCRLLLLLPFLIAIVVFEFFSLCSSSYADVDPPLLINRGDGKDRDQQYHGYSSKFSSMLTTRLEKMAPSPVASSEIFNVDDYGAMGDGEDDSEAFKEAWKEACSSTNAIFLVPNDRTYHLKPITFSGPCNSPFAFKIEGTIKASPHISDYEKDRRHWIIFENLTEFTVEGKGIINGNGRKWWLNSCKVNKTLPCKEAPTAVTFYQCTNLRVEGLRFRNAQKMHLSFQKCSNVKALNLWIYAPGNSPNTDGIHVTATQIILIQNCLIMTGDDCISIVSGSKNVRAKGITCGPGHGISIGSLGAGKSEAEVSDVVVDTAKFTGTSNGVRIKTWQGGKGYAQNIIFQNIVMDNVTNPIIIDQNYCDQKEPCTQQAEAVQVSNVMYQNIRGTSGSEVAVKFDCSKSFPCLEILLQDIDLVHRDKTDDKSTQAEASCKNARLKNRGRVSPQCPGRR</sequence>
<keyword evidence="7 12" id="KW-0378">Hydrolase</keyword>
<dbReference type="SUPFAM" id="SSF51126">
    <property type="entry name" value="Pectin lyase-like"/>
    <property type="match status" value="1"/>
</dbReference>
<evidence type="ECO:0000256" key="11">
    <source>
        <dbReference type="PROSITE-ProRule" id="PRU10052"/>
    </source>
</evidence>
<comment type="subcellular location">
    <subcellularLocation>
        <location evidence="1">Secreted</location>
        <location evidence="1">Cell wall</location>
    </subcellularLocation>
</comment>